<comment type="caution">
    <text evidence="2">The sequence shown here is derived from an EMBL/GenBank/DDBJ whole genome shotgun (WGS) entry which is preliminary data.</text>
</comment>
<organism evidence="2 3">
    <name type="scientific">Paralimibaculum aggregatum</name>
    <dbReference type="NCBI Taxonomy" id="3036245"/>
    <lineage>
        <taxon>Bacteria</taxon>
        <taxon>Pseudomonadati</taxon>
        <taxon>Pseudomonadota</taxon>
        <taxon>Alphaproteobacteria</taxon>
        <taxon>Rhodobacterales</taxon>
        <taxon>Paracoccaceae</taxon>
        <taxon>Paralimibaculum</taxon>
    </lineage>
</organism>
<dbReference type="RefSeq" id="WP_285674362.1">
    <property type="nucleotide sequence ID" value="NZ_BSYI01000051.1"/>
</dbReference>
<feature type="chain" id="PRO_5047204931" description="Nuclear transport factor 2 family protein" evidence="1">
    <location>
        <begin position="21"/>
        <end position="120"/>
    </location>
</feature>
<proteinExistence type="predicted"/>
<sequence>MKILIVHLILVAAMGAPATADTVSEIAAAGEKRDEDFNSGDAARMFRAFLQAGFSDETSTIENLEIVPDDTAIEVFWDEVSRTTKSGEMHREFDKNLRVWRRGGDGIRRVHRWSFSSLPN</sequence>
<name>A0ABQ6LSP2_9RHOB</name>
<feature type="signal peptide" evidence="1">
    <location>
        <begin position="1"/>
        <end position="20"/>
    </location>
</feature>
<keyword evidence="3" id="KW-1185">Reference proteome</keyword>
<keyword evidence="1" id="KW-0732">Signal</keyword>
<evidence type="ECO:0008006" key="4">
    <source>
        <dbReference type="Google" id="ProtNLM"/>
    </source>
</evidence>
<evidence type="ECO:0000256" key="1">
    <source>
        <dbReference type="SAM" id="SignalP"/>
    </source>
</evidence>
<evidence type="ECO:0000313" key="2">
    <source>
        <dbReference type="EMBL" id="GMG85104.1"/>
    </source>
</evidence>
<dbReference type="EMBL" id="BSYI01000051">
    <property type="protein sequence ID" value="GMG85104.1"/>
    <property type="molecule type" value="Genomic_DNA"/>
</dbReference>
<gene>
    <name evidence="2" type="ORF">LNKW23_43200</name>
</gene>
<reference evidence="2 3" key="1">
    <citation type="submission" date="2023-04" db="EMBL/GenBank/DDBJ databases">
        <title>Marinoamorphus aggregata gen. nov., sp. Nov., isolate from tissue of brittle star Ophioplocus japonicus.</title>
        <authorList>
            <person name="Kawano K."/>
            <person name="Sawayama S."/>
            <person name="Nakagawa S."/>
        </authorList>
    </citation>
    <scope>NUCLEOTIDE SEQUENCE [LARGE SCALE GENOMIC DNA]</scope>
    <source>
        <strain evidence="2 3">NKW23</strain>
    </source>
</reference>
<accession>A0ABQ6LSP2</accession>
<protein>
    <recommendedName>
        <fullName evidence="4">Nuclear transport factor 2 family protein</fullName>
    </recommendedName>
</protein>
<dbReference type="Proteomes" id="UP001239909">
    <property type="component" value="Unassembled WGS sequence"/>
</dbReference>
<evidence type="ECO:0000313" key="3">
    <source>
        <dbReference type="Proteomes" id="UP001239909"/>
    </source>
</evidence>